<sequence length="57" mass="6877">MDKKNYWAILLLRNLLILSISFILTRLLSMPFKWWNVIAATSSAYVVHHYLEKKRNR</sequence>
<evidence type="ECO:0000256" key="1">
    <source>
        <dbReference type="SAM" id="Phobius"/>
    </source>
</evidence>
<name>A0A7Z0RQY5_9STRE</name>
<proteinExistence type="predicted"/>
<gene>
    <name evidence="2" type="ORF">HZY93_04060</name>
</gene>
<keyword evidence="1" id="KW-0812">Transmembrane</keyword>
<evidence type="ECO:0000313" key="2">
    <source>
        <dbReference type="EMBL" id="NYS49147.1"/>
    </source>
</evidence>
<evidence type="ECO:0000313" key="3">
    <source>
        <dbReference type="Proteomes" id="UP000563349"/>
    </source>
</evidence>
<feature type="transmembrane region" description="Helical" evidence="1">
    <location>
        <begin position="34"/>
        <end position="51"/>
    </location>
</feature>
<keyword evidence="3" id="KW-1185">Reference proteome</keyword>
<protein>
    <submittedName>
        <fullName evidence="2">Uncharacterized protein</fullName>
    </submittedName>
</protein>
<dbReference type="AlphaFoldDB" id="A0A7Z0RQY5"/>
<organism evidence="2 3">
    <name type="scientific">Streptococcus danieliae</name>
    <dbReference type="NCBI Taxonomy" id="747656"/>
    <lineage>
        <taxon>Bacteria</taxon>
        <taxon>Bacillati</taxon>
        <taxon>Bacillota</taxon>
        <taxon>Bacilli</taxon>
        <taxon>Lactobacillales</taxon>
        <taxon>Streptococcaceae</taxon>
        <taxon>Streptococcus</taxon>
    </lineage>
</organism>
<keyword evidence="1" id="KW-0472">Membrane</keyword>
<keyword evidence="1" id="KW-1133">Transmembrane helix</keyword>
<reference evidence="2 3" key="1">
    <citation type="submission" date="2020-07" db="EMBL/GenBank/DDBJ databases">
        <title>MOT database genomes.</title>
        <authorList>
            <person name="Joseph S."/>
            <person name="Aduse-Opoku J."/>
            <person name="Hashim A."/>
            <person name="Wade W."/>
            <person name="Curtis M."/>
        </authorList>
    </citation>
    <scope>NUCLEOTIDE SEQUENCE [LARGE SCALE GENOMIC DNA]</scope>
    <source>
        <strain evidence="2 3">CCW311</strain>
    </source>
</reference>
<comment type="caution">
    <text evidence="2">The sequence shown here is derived from an EMBL/GenBank/DDBJ whole genome shotgun (WGS) entry which is preliminary data.</text>
</comment>
<feature type="transmembrane region" description="Helical" evidence="1">
    <location>
        <begin position="7"/>
        <end position="28"/>
    </location>
</feature>
<dbReference type="EMBL" id="JACBYG010000037">
    <property type="protein sequence ID" value="NYS49147.1"/>
    <property type="molecule type" value="Genomic_DNA"/>
</dbReference>
<dbReference type="Proteomes" id="UP000563349">
    <property type="component" value="Unassembled WGS sequence"/>
</dbReference>
<dbReference type="RefSeq" id="WP_179923769.1">
    <property type="nucleotide sequence ID" value="NZ_JACBYG010000037.1"/>
</dbReference>
<accession>A0A7Z0RQY5</accession>